<proteinExistence type="predicted"/>
<keyword evidence="5" id="KW-1185">Reference proteome</keyword>
<feature type="coiled-coil region" evidence="1">
    <location>
        <begin position="649"/>
        <end position="767"/>
    </location>
</feature>
<reference key="2">
    <citation type="submission" date="2011-10" db="EMBL/GenBank/DDBJ databases">
        <title>The genome and transcriptome sequence of Clonorchis sinensis provide insights into the carcinogenic liver fluke.</title>
        <authorList>
            <person name="Wang X."/>
            <person name="Huang Y."/>
            <person name="Chen W."/>
            <person name="Liu H."/>
            <person name="Guo L."/>
            <person name="Chen Y."/>
            <person name="Luo F."/>
            <person name="Zhou W."/>
            <person name="Sun J."/>
            <person name="Mao Q."/>
            <person name="Liang P."/>
            <person name="Zhou C."/>
            <person name="Tian Y."/>
            <person name="Men J."/>
            <person name="Lv X."/>
            <person name="Huang L."/>
            <person name="Zhou J."/>
            <person name="Hu Y."/>
            <person name="Li R."/>
            <person name="Zhang F."/>
            <person name="Lei H."/>
            <person name="Li X."/>
            <person name="Hu X."/>
            <person name="Liang C."/>
            <person name="Xu J."/>
            <person name="Wu Z."/>
            <person name="Yu X."/>
        </authorList>
    </citation>
    <scope>NUCLEOTIDE SEQUENCE</scope>
    <source>
        <strain>Henan</strain>
    </source>
</reference>
<feature type="coiled-coil region" evidence="1">
    <location>
        <begin position="360"/>
        <end position="430"/>
    </location>
</feature>
<feature type="coiled-coil region" evidence="1">
    <location>
        <begin position="848"/>
        <end position="882"/>
    </location>
</feature>
<gene>
    <name evidence="4" type="ORF">CLF_100593</name>
</gene>
<evidence type="ECO:0000313" key="4">
    <source>
        <dbReference type="EMBL" id="GAA36660.2"/>
    </source>
</evidence>
<sequence>MDWWNSLEKAGNISKLAYSALKNAQQKIDAVLDIQETEEQHNSSWKSFEPSGANSPCDGTVVLFEDSEEKHIPVDPLNKGKDSDDYQSDELIPIETSSSEVAHALKQEEELTVSGIPAWEPSVEEIQPTHVGSTTPPNLPSPSTIKVGRFSPVGSSIETLSVTSQDLPQLHKSCSESDLSCKNLLSLDSQPSNRRGVSAEDDVETTTTGSDIEVISCCTSTNGELLPVLPHASVHRITQTKSMKIQPDCSHMTETLPARTSDTGILISNTLRGHRRAVSQEYRFSHGTPNEDDISFAFQRLSKRYEEKKYLLSIRESKILQLSKENSELRDANALLLSQLKNGQLSQDLSALSTEFSQRLAKTEMQLRMLTRERDQLKTSLAAAQSRLMSTKQSSQSSLTSNEEALLKRIAELERSLLGKTTQLEDLLKEGERMAQEQLATNNLVKKLRASLKETKESERTQSAKIERLNSKIQHLQDECEAKDGIIKDQAAQLNHLHKLTQTQESEWERLKVQLLHSESKVKAQDEELVELKRELLATRDDLTKTQSLAESEARATENEQSLRESCRQLQSQLDSLRTEYSALKSNHERQVEQWREERIYYQNLVAERNSRIECLEEMATSAAKPALVQLQAVEASLSNQTVAWEQAERNMNLRLVEAQRELALAKQSESERLEKLKQAELRSSSLERRNTKLVMEQSTLLEELSQVRTSLDHYKESEQRLSSEVSKLQERLEKQETHTAGLDASLKFEQNRCQSLLKENQQLHVQVKHLRNPASTDLISQLSVESQLDQHNPTSPASSTNRRPQIVRSVLQTTPNTGSPSPGTVNAITLSSSSNSQTVIEYMQSLLHLKEGECHQLRRDLERLTQIRETLLAEIASLSARSERLARMSGISSDQESSSFVPGTHLDEMEELQHRYDSLLLIFGKVKEENLELRMDLADMKEMYKTQINMLLKDT</sequence>
<dbReference type="EMBL" id="DF142846">
    <property type="protein sequence ID" value="GAA36660.2"/>
    <property type="molecule type" value="Genomic_DNA"/>
</dbReference>
<dbReference type="Pfam" id="PF12325">
    <property type="entry name" value="TMF_TATA_bd"/>
    <property type="match status" value="1"/>
</dbReference>
<feature type="coiled-coil region" evidence="1">
    <location>
        <begin position="515"/>
        <end position="598"/>
    </location>
</feature>
<name>H2KNQ6_CLOSI</name>
<dbReference type="Proteomes" id="UP000008909">
    <property type="component" value="Unassembled WGS sequence"/>
</dbReference>
<feature type="coiled-coil region" evidence="1">
    <location>
        <begin position="459"/>
        <end position="486"/>
    </location>
</feature>
<accession>H2KNQ6</accession>
<feature type="domain" description="TATA element modulatory factor 1 TATA binding" evidence="3">
    <location>
        <begin position="833"/>
        <end position="952"/>
    </location>
</feature>
<dbReference type="InterPro" id="IPR022091">
    <property type="entry name" value="TMF_TATA-bd"/>
</dbReference>
<feature type="region of interest" description="Disordered" evidence="2">
    <location>
        <begin position="786"/>
        <end position="805"/>
    </location>
</feature>
<organism evidence="4 5">
    <name type="scientific">Clonorchis sinensis</name>
    <name type="common">Chinese liver fluke</name>
    <dbReference type="NCBI Taxonomy" id="79923"/>
    <lineage>
        <taxon>Eukaryota</taxon>
        <taxon>Metazoa</taxon>
        <taxon>Spiralia</taxon>
        <taxon>Lophotrochozoa</taxon>
        <taxon>Platyhelminthes</taxon>
        <taxon>Trematoda</taxon>
        <taxon>Digenea</taxon>
        <taxon>Opisthorchiida</taxon>
        <taxon>Opisthorchiata</taxon>
        <taxon>Opisthorchiidae</taxon>
        <taxon>Clonorchis</taxon>
    </lineage>
</organism>
<keyword evidence="1" id="KW-0175">Coiled coil</keyword>
<evidence type="ECO:0000256" key="1">
    <source>
        <dbReference type="SAM" id="Coils"/>
    </source>
</evidence>
<dbReference type="PANTHER" id="PTHR46515:SF1">
    <property type="entry name" value="TATA ELEMENT MODULATORY FACTOR"/>
    <property type="match status" value="1"/>
</dbReference>
<dbReference type="PANTHER" id="PTHR46515">
    <property type="entry name" value="TATA ELEMENT MODULATORY FACTOR TMF1"/>
    <property type="match status" value="1"/>
</dbReference>
<reference evidence="4" key="1">
    <citation type="journal article" date="2011" name="Genome Biol.">
        <title>The draft genome of the carcinogenic human liver fluke Clonorchis sinensis.</title>
        <authorList>
            <person name="Wang X."/>
            <person name="Chen W."/>
            <person name="Huang Y."/>
            <person name="Sun J."/>
            <person name="Men J."/>
            <person name="Liu H."/>
            <person name="Luo F."/>
            <person name="Guo L."/>
            <person name="Lv X."/>
            <person name="Deng C."/>
            <person name="Zhou C."/>
            <person name="Fan Y."/>
            <person name="Li X."/>
            <person name="Huang L."/>
            <person name="Hu Y."/>
            <person name="Liang C."/>
            <person name="Hu X."/>
            <person name="Xu J."/>
            <person name="Yu X."/>
        </authorList>
    </citation>
    <scope>NUCLEOTIDE SEQUENCE [LARGE SCALE GENOMIC DNA]</scope>
    <source>
        <strain evidence="4">Henan</strain>
    </source>
</reference>
<protein>
    <submittedName>
        <fullName evidence="4">TATA element modulatory factor</fullName>
    </submittedName>
</protein>
<evidence type="ECO:0000313" key="5">
    <source>
        <dbReference type="Proteomes" id="UP000008909"/>
    </source>
</evidence>
<dbReference type="InterPro" id="IPR052602">
    <property type="entry name" value="Growth_transcription_reg"/>
</dbReference>
<feature type="compositionally biased region" description="Polar residues" evidence="2">
    <location>
        <begin position="786"/>
        <end position="804"/>
    </location>
</feature>
<evidence type="ECO:0000256" key="2">
    <source>
        <dbReference type="SAM" id="MobiDB-lite"/>
    </source>
</evidence>
<dbReference type="AlphaFoldDB" id="H2KNQ6"/>
<dbReference type="GO" id="GO:0005783">
    <property type="term" value="C:endoplasmic reticulum"/>
    <property type="evidence" value="ECO:0007669"/>
    <property type="project" value="TreeGrafter"/>
</dbReference>
<dbReference type="GO" id="GO:0005794">
    <property type="term" value="C:Golgi apparatus"/>
    <property type="evidence" value="ECO:0007669"/>
    <property type="project" value="TreeGrafter"/>
</dbReference>
<evidence type="ECO:0000259" key="3">
    <source>
        <dbReference type="Pfam" id="PF12325"/>
    </source>
</evidence>